<accession>H6RWZ7</accession>
<name>H6RWZ7_BLASD</name>
<dbReference type="Proteomes" id="UP000007517">
    <property type="component" value="Chromosome"/>
</dbReference>
<organism evidence="1 2">
    <name type="scientific">Blastococcus saxobsidens (strain DD2)</name>
    <dbReference type="NCBI Taxonomy" id="1146883"/>
    <lineage>
        <taxon>Bacteria</taxon>
        <taxon>Bacillati</taxon>
        <taxon>Actinomycetota</taxon>
        <taxon>Actinomycetes</taxon>
        <taxon>Geodermatophilales</taxon>
        <taxon>Geodermatophilaceae</taxon>
        <taxon>Blastococcus</taxon>
    </lineage>
</organism>
<evidence type="ECO:0000313" key="1">
    <source>
        <dbReference type="EMBL" id="CCG03405.1"/>
    </source>
</evidence>
<keyword evidence="2" id="KW-1185">Reference proteome</keyword>
<dbReference type="HOGENOM" id="CLU_2845421_0_0_11"/>
<dbReference type="RefSeq" id="WP_014376288.1">
    <property type="nucleotide sequence ID" value="NC_016943.1"/>
</dbReference>
<sequence>MDVRRFSGDAIGHAARIARLDIGSDREESFGQMVEGVYALIDRLDDVPLGETPPAIGFDPRWEA</sequence>
<reference evidence="1 2" key="1">
    <citation type="journal article" date="2012" name="J. Bacteriol.">
        <title>Genome Sequence of Blastococcus saxobsidens DD2, a Stone-Inhabiting Bacterium.</title>
        <authorList>
            <person name="Chouaia B."/>
            <person name="Crotti E."/>
            <person name="Brusetti L."/>
            <person name="Daffonchio D."/>
            <person name="Essoussi I."/>
            <person name="Nouioui I."/>
            <person name="Sbissi I."/>
            <person name="Ghodhbane-Gtari F."/>
            <person name="Gtari M."/>
            <person name="Vacherie B."/>
            <person name="Barbe V."/>
            <person name="Medigue C."/>
            <person name="Gury J."/>
            <person name="Pujic P."/>
            <person name="Normand P."/>
        </authorList>
    </citation>
    <scope>NUCLEOTIDE SEQUENCE [LARGE SCALE GENOMIC DNA]</scope>
    <source>
        <strain evidence="1 2">DD2</strain>
    </source>
</reference>
<dbReference type="EMBL" id="FO117623">
    <property type="protein sequence ID" value="CCG03405.1"/>
    <property type="molecule type" value="Genomic_DNA"/>
</dbReference>
<protein>
    <submittedName>
        <fullName evidence="1">Uncharacterized protein</fullName>
    </submittedName>
</protein>
<evidence type="ECO:0000313" key="2">
    <source>
        <dbReference type="Proteomes" id="UP000007517"/>
    </source>
</evidence>
<dbReference type="KEGG" id="bsd:BLASA_2527"/>
<dbReference type="STRING" id="1146883.BLASA_2527"/>
<reference evidence="2" key="2">
    <citation type="submission" date="2012-02" db="EMBL/GenBank/DDBJ databases">
        <title>Complete genome sequence of Blastococcus saxobsidens strain DD2.</title>
        <authorList>
            <person name="Genoscope."/>
        </authorList>
    </citation>
    <scope>NUCLEOTIDE SEQUENCE [LARGE SCALE GENOMIC DNA]</scope>
    <source>
        <strain evidence="2">DD2</strain>
    </source>
</reference>
<proteinExistence type="predicted"/>
<dbReference type="AlphaFoldDB" id="H6RWZ7"/>
<gene>
    <name evidence="1" type="ordered locus">BLASA_2527</name>
</gene>